<dbReference type="EMBL" id="MN740992">
    <property type="protein sequence ID" value="QHU21848.1"/>
    <property type="molecule type" value="Genomic_DNA"/>
</dbReference>
<dbReference type="GO" id="GO:0003677">
    <property type="term" value="F:DNA binding"/>
    <property type="evidence" value="ECO:0007669"/>
    <property type="project" value="InterPro"/>
</dbReference>
<name>A0A6C0KZX4_9ZZZZ</name>
<sequence>MEPFANTGLAPSSRALFTKKLLQFASFMPAGKQTIDFLIDNPELAVKALKAQPTIKQTEANLHMFFSAAVAYLKHTDAGKKRSEPLKQRWEQIQKGNWETRRQQSLNNEPTVAQTEVATQLKWADVIKKRDELPHGDAKLLLSMYTYLPPVRADYYEVKINPNPVPAAMTKANFIVLGPQTGEIVLRDFKTAAKYKEIKHVLPPPLFNEIKAAVQSTARPYLFVMPTDPTRPYDRGAFSKWANKTLKATFGLPMTLTTLRHLYVSTLDFNKTKASELEKIGNSMGHSIAMQKGYQWL</sequence>
<accession>A0A6C0KZX4</accession>
<dbReference type="GO" id="GO:0015074">
    <property type="term" value="P:DNA integration"/>
    <property type="evidence" value="ECO:0007669"/>
    <property type="project" value="InterPro"/>
</dbReference>
<evidence type="ECO:0008006" key="2">
    <source>
        <dbReference type="Google" id="ProtNLM"/>
    </source>
</evidence>
<reference evidence="1" key="1">
    <citation type="journal article" date="2020" name="Nature">
        <title>Giant virus diversity and host interactions through global metagenomics.</title>
        <authorList>
            <person name="Schulz F."/>
            <person name="Roux S."/>
            <person name="Paez-Espino D."/>
            <person name="Jungbluth S."/>
            <person name="Walsh D.A."/>
            <person name="Denef V.J."/>
            <person name="McMahon K.D."/>
            <person name="Konstantinidis K.T."/>
            <person name="Eloe-Fadrosh E.A."/>
            <person name="Kyrpides N.C."/>
            <person name="Woyke T."/>
        </authorList>
    </citation>
    <scope>NUCLEOTIDE SEQUENCE</scope>
    <source>
        <strain evidence="1">GVMAG-S-3300013286-35</strain>
    </source>
</reference>
<dbReference type="AlphaFoldDB" id="A0A6C0KZX4"/>
<dbReference type="Gene3D" id="1.10.443.10">
    <property type="entry name" value="Intergrase catalytic core"/>
    <property type="match status" value="1"/>
</dbReference>
<organism evidence="1">
    <name type="scientific">viral metagenome</name>
    <dbReference type="NCBI Taxonomy" id="1070528"/>
    <lineage>
        <taxon>unclassified sequences</taxon>
        <taxon>metagenomes</taxon>
        <taxon>organismal metagenomes</taxon>
    </lineage>
</organism>
<proteinExistence type="predicted"/>
<dbReference type="GO" id="GO:0006310">
    <property type="term" value="P:DNA recombination"/>
    <property type="evidence" value="ECO:0007669"/>
    <property type="project" value="InterPro"/>
</dbReference>
<evidence type="ECO:0000313" key="1">
    <source>
        <dbReference type="EMBL" id="QHU21848.1"/>
    </source>
</evidence>
<protein>
    <recommendedName>
        <fullName evidence="2">Tyr recombinase domain-containing protein</fullName>
    </recommendedName>
</protein>
<dbReference type="InterPro" id="IPR013762">
    <property type="entry name" value="Integrase-like_cat_sf"/>
</dbReference>